<accession>A0A6C0CRF8</accession>
<dbReference type="SMART" id="SM00355">
    <property type="entry name" value="ZnF_C2H2"/>
    <property type="match status" value="2"/>
</dbReference>
<reference evidence="2" key="1">
    <citation type="journal article" date="2020" name="Nature">
        <title>Giant virus diversity and host interactions through global metagenomics.</title>
        <authorList>
            <person name="Schulz F."/>
            <person name="Roux S."/>
            <person name="Paez-Espino D."/>
            <person name="Jungbluth S."/>
            <person name="Walsh D.A."/>
            <person name="Denef V.J."/>
            <person name="McMahon K.D."/>
            <person name="Konstantinidis K.T."/>
            <person name="Eloe-Fadrosh E.A."/>
            <person name="Kyrpides N.C."/>
            <person name="Woyke T."/>
        </authorList>
    </citation>
    <scope>NUCLEOTIDE SEQUENCE</scope>
    <source>
        <strain evidence="2">GVMAG-M-3300021962-46</strain>
    </source>
</reference>
<dbReference type="PROSITE" id="PS50157">
    <property type="entry name" value="ZINC_FINGER_C2H2_2"/>
    <property type="match status" value="1"/>
</dbReference>
<sequence length="157" mass="18173">MLTCKHCSYETPYKQILTRHMKKKHPEIPIDKPIYECNHCHKSFASSISCKKHEQNKVCQKEERISSSTQNETNMSITDIIQSSPPKISEIVAESDFEESFIKNKSFDTITIPKDGILNIKPDSPSIVNHLLKSPIIKWIKYIGCTLFVIRMIRRHS</sequence>
<dbReference type="InterPro" id="IPR013087">
    <property type="entry name" value="Znf_C2H2_type"/>
</dbReference>
<evidence type="ECO:0000259" key="1">
    <source>
        <dbReference type="PROSITE" id="PS50157"/>
    </source>
</evidence>
<protein>
    <recommendedName>
        <fullName evidence="1">C2H2-type domain-containing protein</fullName>
    </recommendedName>
</protein>
<name>A0A6C0CRF8_9ZZZZ</name>
<dbReference type="AlphaFoldDB" id="A0A6C0CRF8"/>
<evidence type="ECO:0000313" key="2">
    <source>
        <dbReference type="EMBL" id="QHT07138.1"/>
    </source>
</evidence>
<dbReference type="InterPro" id="IPR036236">
    <property type="entry name" value="Znf_C2H2_sf"/>
</dbReference>
<dbReference type="SUPFAM" id="SSF57667">
    <property type="entry name" value="beta-beta-alpha zinc fingers"/>
    <property type="match status" value="1"/>
</dbReference>
<dbReference type="EMBL" id="MN739479">
    <property type="protein sequence ID" value="QHT07138.1"/>
    <property type="molecule type" value="Genomic_DNA"/>
</dbReference>
<feature type="domain" description="C2H2-type" evidence="1">
    <location>
        <begin position="35"/>
        <end position="62"/>
    </location>
</feature>
<dbReference type="Gene3D" id="3.30.160.60">
    <property type="entry name" value="Classic Zinc Finger"/>
    <property type="match status" value="1"/>
</dbReference>
<organism evidence="2">
    <name type="scientific">viral metagenome</name>
    <dbReference type="NCBI Taxonomy" id="1070528"/>
    <lineage>
        <taxon>unclassified sequences</taxon>
        <taxon>metagenomes</taxon>
        <taxon>organismal metagenomes</taxon>
    </lineage>
</organism>
<proteinExistence type="predicted"/>